<dbReference type="InterPro" id="IPR039425">
    <property type="entry name" value="RNA_pol_sigma-70-like"/>
</dbReference>
<dbReference type="PANTHER" id="PTHR43133:SF8">
    <property type="entry name" value="RNA POLYMERASE SIGMA FACTOR HI_1459-RELATED"/>
    <property type="match status" value="1"/>
</dbReference>
<proteinExistence type="inferred from homology"/>
<keyword evidence="3 6" id="KW-0731">Sigma factor</keyword>
<dbReference type="InterPro" id="IPR013324">
    <property type="entry name" value="RNA_pol_sigma_r3/r4-like"/>
</dbReference>
<dbReference type="Pfam" id="PF04542">
    <property type="entry name" value="Sigma70_r2"/>
    <property type="match status" value="1"/>
</dbReference>
<comment type="caution">
    <text evidence="9">The sequence shown here is derived from an EMBL/GenBank/DDBJ whole genome shotgun (WGS) entry which is preliminary data.</text>
</comment>
<dbReference type="Proteomes" id="UP001409291">
    <property type="component" value="Unassembled WGS sequence"/>
</dbReference>
<organism evidence="9 10">
    <name type="scientific">Sphingobacterium kitahiroshimense</name>
    <dbReference type="NCBI Taxonomy" id="470446"/>
    <lineage>
        <taxon>Bacteria</taxon>
        <taxon>Pseudomonadati</taxon>
        <taxon>Bacteroidota</taxon>
        <taxon>Sphingobacteriia</taxon>
        <taxon>Sphingobacteriales</taxon>
        <taxon>Sphingobacteriaceae</taxon>
        <taxon>Sphingobacterium</taxon>
    </lineage>
</organism>
<name>A0ABV0BUV9_9SPHI</name>
<keyword evidence="10" id="KW-1185">Reference proteome</keyword>
<evidence type="ECO:0000256" key="6">
    <source>
        <dbReference type="RuleBase" id="RU000716"/>
    </source>
</evidence>
<evidence type="ECO:0000259" key="8">
    <source>
        <dbReference type="Pfam" id="PF08281"/>
    </source>
</evidence>
<evidence type="ECO:0000313" key="10">
    <source>
        <dbReference type="Proteomes" id="UP001409291"/>
    </source>
</evidence>
<dbReference type="NCBIfam" id="TIGR02937">
    <property type="entry name" value="sigma70-ECF"/>
    <property type="match status" value="1"/>
</dbReference>
<dbReference type="InterPro" id="IPR007627">
    <property type="entry name" value="RNA_pol_sigma70_r2"/>
</dbReference>
<reference evidence="9 10" key="1">
    <citation type="submission" date="2024-04" db="EMBL/GenBank/DDBJ databases">
        <title>WGS of bacteria from Torrens River.</title>
        <authorList>
            <person name="Wyrsch E.R."/>
            <person name="Drigo B."/>
        </authorList>
    </citation>
    <scope>NUCLEOTIDE SEQUENCE [LARGE SCALE GENOMIC DNA]</scope>
    <source>
        <strain evidence="9 10">TWI391</strain>
    </source>
</reference>
<dbReference type="Gene3D" id="1.10.10.10">
    <property type="entry name" value="Winged helix-like DNA-binding domain superfamily/Winged helix DNA-binding domain"/>
    <property type="match status" value="1"/>
</dbReference>
<keyword evidence="4 6" id="KW-0238">DNA-binding</keyword>
<dbReference type="InterPro" id="IPR014284">
    <property type="entry name" value="RNA_pol_sigma-70_dom"/>
</dbReference>
<evidence type="ECO:0000256" key="3">
    <source>
        <dbReference type="ARBA" id="ARBA00023082"/>
    </source>
</evidence>
<evidence type="ECO:0000259" key="7">
    <source>
        <dbReference type="Pfam" id="PF04542"/>
    </source>
</evidence>
<keyword evidence="5 6" id="KW-0804">Transcription</keyword>
<evidence type="ECO:0000256" key="5">
    <source>
        <dbReference type="ARBA" id="ARBA00023163"/>
    </source>
</evidence>
<dbReference type="InterPro" id="IPR036388">
    <property type="entry name" value="WH-like_DNA-bd_sf"/>
</dbReference>
<comment type="similarity">
    <text evidence="1 6">Belongs to the sigma-70 factor family. ECF subfamily.</text>
</comment>
<dbReference type="RefSeq" id="WP_168126631.1">
    <property type="nucleotide sequence ID" value="NZ_JBDJLH010000002.1"/>
</dbReference>
<evidence type="ECO:0000313" key="9">
    <source>
        <dbReference type="EMBL" id="MEN5378570.1"/>
    </source>
</evidence>
<evidence type="ECO:0000256" key="2">
    <source>
        <dbReference type="ARBA" id="ARBA00023015"/>
    </source>
</evidence>
<dbReference type="SUPFAM" id="SSF88946">
    <property type="entry name" value="Sigma2 domain of RNA polymerase sigma factors"/>
    <property type="match status" value="1"/>
</dbReference>
<gene>
    <name evidence="9" type="ORF">ABE541_15010</name>
</gene>
<dbReference type="SUPFAM" id="SSF88659">
    <property type="entry name" value="Sigma3 and sigma4 domains of RNA polymerase sigma factors"/>
    <property type="match status" value="1"/>
</dbReference>
<dbReference type="Pfam" id="PF08281">
    <property type="entry name" value="Sigma70_r4_2"/>
    <property type="match status" value="1"/>
</dbReference>
<feature type="domain" description="RNA polymerase sigma-70 region 2" evidence="7">
    <location>
        <begin position="28"/>
        <end position="94"/>
    </location>
</feature>
<protein>
    <recommendedName>
        <fullName evidence="6">RNA polymerase sigma factor</fullName>
    </recommendedName>
</protein>
<accession>A0ABV0BUV9</accession>
<dbReference type="InterPro" id="IPR013249">
    <property type="entry name" value="RNA_pol_sigma70_r4_t2"/>
</dbReference>
<feature type="domain" description="RNA polymerase sigma factor 70 region 4 type 2" evidence="8">
    <location>
        <begin position="129"/>
        <end position="179"/>
    </location>
</feature>
<evidence type="ECO:0000256" key="1">
    <source>
        <dbReference type="ARBA" id="ARBA00010641"/>
    </source>
</evidence>
<dbReference type="InterPro" id="IPR013325">
    <property type="entry name" value="RNA_pol_sigma_r2"/>
</dbReference>
<sequence>MLFGQPRKKEDYYLQKAIQGEREGFEYLVATYRNLAYTLALKICGNSENAEEVVQDAFMKAFSGLAHFRNAAKFSTWLYKIVYYTALTKKRNQRNDTQELNENSDATAYISDEKKEFNNLVVADRQKYINLALNQLGEEERIVITLHYLGEKSISEISEILDLGKSAIKMKLLRARKKLEKALKGLLNDELKDIL</sequence>
<evidence type="ECO:0000256" key="4">
    <source>
        <dbReference type="ARBA" id="ARBA00023125"/>
    </source>
</evidence>
<dbReference type="PANTHER" id="PTHR43133">
    <property type="entry name" value="RNA POLYMERASE ECF-TYPE SIGMA FACTO"/>
    <property type="match status" value="1"/>
</dbReference>
<dbReference type="InterPro" id="IPR000838">
    <property type="entry name" value="RNA_pol_sigma70_ECF_CS"/>
</dbReference>
<dbReference type="Gene3D" id="1.10.1740.10">
    <property type="match status" value="1"/>
</dbReference>
<dbReference type="CDD" id="cd06171">
    <property type="entry name" value="Sigma70_r4"/>
    <property type="match status" value="1"/>
</dbReference>
<dbReference type="PROSITE" id="PS01063">
    <property type="entry name" value="SIGMA70_ECF"/>
    <property type="match status" value="1"/>
</dbReference>
<keyword evidence="2 6" id="KW-0805">Transcription regulation</keyword>
<dbReference type="EMBL" id="JBDJNQ010000007">
    <property type="protein sequence ID" value="MEN5378570.1"/>
    <property type="molecule type" value="Genomic_DNA"/>
</dbReference>